<dbReference type="STRING" id="1121419.SAMN05443529_12145"/>
<proteinExistence type="predicted"/>
<dbReference type="GO" id="GO:0009390">
    <property type="term" value="C:dimethyl sulfoxide reductase complex"/>
    <property type="evidence" value="ECO:0007669"/>
    <property type="project" value="TreeGrafter"/>
</dbReference>
<feature type="transmembrane region" description="Helical" evidence="1">
    <location>
        <begin position="84"/>
        <end position="102"/>
    </location>
</feature>
<evidence type="ECO:0000256" key="1">
    <source>
        <dbReference type="SAM" id="Phobius"/>
    </source>
</evidence>
<keyword evidence="1" id="KW-0472">Membrane</keyword>
<feature type="transmembrane region" description="Helical" evidence="1">
    <location>
        <begin position="186"/>
        <end position="206"/>
    </location>
</feature>
<keyword evidence="1" id="KW-1133">Transmembrane helix</keyword>
<feature type="transmembrane region" description="Helical" evidence="1">
    <location>
        <begin position="226"/>
        <end position="248"/>
    </location>
</feature>
<organism evidence="2 3">
    <name type="scientific">Desulfosporosinus hippei DSM 8344</name>
    <dbReference type="NCBI Taxonomy" id="1121419"/>
    <lineage>
        <taxon>Bacteria</taxon>
        <taxon>Bacillati</taxon>
        <taxon>Bacillota</taxon>
        <taxon>Clostridia</taxon>
        <taxon>Eubacteriales</taxon>
        <taxon>Desulfitobacteriaceae</taxon>
        <taxon>Desulfosporosinus</taxon>
    </lineage>
</organism>
<dbReference type="GO" id="GO:0005886">
    <property type="term" value="C:plasma membrane"/>
    <property type="evidence" value="ECO:0007669"/>
    <property type="project" value="TreeGrafter"/>
</dbReference>
<feature type="transmembrane region" description="Helical" evidence="1">
    <location>
        <begin position="43"/>
        <end position="64"/>
    </location>
</feature>
<dbReference type="PANTHER" id="PTHR38095">
    <property type="entry name" value="ANAEROBIC DIMETHYL SULFOXIDE REDUCTASE CHAIN YNFH"/>
    <property type="match status" value="1"/>
</dbReference>
<dbReference type="GO" id="GO:0009389">
    <property type="term" value="F:dimethyl sulfoxide reductase activity"/>
    <property type="evidence" value="ECO:0007669"/>
    <property type="project" value="TreeGrafter"/>
</dbReference>
<sequence length="291" mass="31165">MFAEEWPLMMFTLISQLAIGSFILLVLVRSLLAPKDALAARNLTNFGIGAVGPLMALALIFSLFHLGTPFGAYRSLLNLGSSWLSREILTAGGFLVLWFFTYKAYQKESSGNSLGWLTSFVGLLTILSMASIYSNSIRPAWSNAHTYIAFFGATFVLGCAGAIALIGHIAKGQTLSSEVMAVLKKVCYVGAVALIIPLIYLPVFFGNLNSGDPAAQASSMLLTGSYLIPLIIRWAFSLVGVIMLTNLISKQSKGVKTLPANSILLAVALILVGEFIGRYVFYASAVSIMVG</sequence>
<keyword evidence="3" id="KW-1185">Reference proteome</keyword>
<feature type="transmembrane region" description="Helical" evidence="1">
    <location>
        <begin position="6"/>
        <end position="31"/>
    </location>
</feature>
<feature type="transmembrane region" description="Helical" evidence="1">
    <location>
        <begin position="146"/>
        <end position="166"/>
    </location>
</feature>
<dbReference type="PANTHER" id="PTHR38095:SF2">
    <property type="entry name" value="ANAEROBIC DIMETHYL SULFOXIDE REDUCTASE CHAIN C"/>
    <property type="match status" value="1"/>
</dbReference>
<keyword evidence="1" id="KW-0812">Transmembrane</keyword>
<accession>A0A1G8G3F4</accession>
<dbReference type="Pfam" id="PF04976">
    <property type="entry name" value="DmsC"/>
    <property type="match status" value="1"/>
</dbReference>
<feature type="transmembrane region" description="Helical" evidence="1">
    <location>
        <begin position="114"/>
        <end position="134"/>
    </location>
</feature>
<reference evidence="3" key="1">
    <citation type="submission" date="2016-10" db="EMBL/GenBank/DDBJ databases">
        <authorList>
            <person name="Varghese N."/>
            <person name="Submissions S."/>
        </authorList>
    </citation>
    <scope>NUCLEOTIDE SEQUENCE [LARGE SCALE GENOMIC DNA]</scope>
    <source>
        <strain evidence="3">DSM 8344</strain>
    </source>
</reference>
<dbReference type="Proteomes" id="UP000198656">
    <property type="component" value="Unassembled WGS sequence"/>
</dbReference>
<dbReference type="RefSeq" id="WP_092334753.1">
    <property type="nucleotide sequence ID" value="NZ_FNCP01000021.1"/>
</dbReference>
<protein>
    <submittedName>
        <fullName evidence="2">Anaerobic dimethyl sulfoxide reductase subunit C (DMSO reductase anchor subunit)</fullName>
    </submittedName>
</protein>
<dbReference type="AlphaFoldDB" id="A0A1G8G3F4"/>
<feature type="transmembrane region" description="Helical" evidence="1">
    <location>
        <begin position="260"/>
        <end position="281"/>
    </location>
</feature>
<dbReference type="InterPro" id="IPR007059">
    <property type="entry name" value="DmsC"/>
</dbReference>
<name>A0A1G8G3F4_9FIRM</name>
<gene>
    <name evidence="2" type="ORF">SAMN05443529_12145</name>
</gene>
<evidence type="ECO:0000313" key="2">
    <source>
        <dbReference type="EMBL" id="SDH88810.1"/>
    </source>
</evidence>
<dbReference type="OrthoDB" id="2083322at2"/>
<dbReference type="GO" id="GO:0019645">
    <property type="term" value="P:anaerobic electron transport chain"/>
    <property type="evidence" value="ECO:0007669"/>
    <property type="project" value="InterPro"/>
</dbReference>
<evidence type="ECO:0000313" key="3">
    <source>
        <dbReference type="Proteomes" id="UP000198656"/>
    </source>
</evidence>
<dbReference type="EMBL" id="FNCP01000021">
    <property type="protein sequence ID" value="SDH88810.1"/>
    <property type="molecule type" value="Genomic_DNA"/>
</dbReference>